<feature type="region of interest" description="Disordered" evidence="2">
    <location>
        <begin position="334"/>
        <end position="359"/>
    </location>
</feature>
<dbReference type="EMBL" id="FLRE01000129">
    <property type="protein sequence ID" value="SBT37618.1"/>
    <property type="molecule type" value="Genomic_DNA"/>
</dbReference>
<dbReference type="Proteomes" id="UP000078550">
    <property type="component" value="Unassembled WGS sequence"/>
</dbReference>
<evidence type="ECO:0000256" key="2">
    <source>
        <dbReference type="SAM" id="MobiDB-lite"/>
    </source>
</evidence>
<feature type="region of interest" description="Disordered" evidence="2">
    <location>
        <begin position="247"/>
        <end position="267"/>
    </location>
</feature>
<name>A0A1A8Z1B7_PLAOA</name>
<evidence type="ECO:0000256" key="1">
    <source>
        <dbReference type="SAM" id="Coils"/>
    </source>
</evidence>
<sequence>MMYNLKKRSFDRNSWIGEEKSLNKEKIKSFPNLASSSEQDGSYKKQAQGNQIQEDKPYSENIFCKLKDFYKNSDDGNFSCSFGADSEYEKNKSSTQWVDEKMVKEKKIKKEVIANKISHLLKREGIDNDLDVNNRNFIVKKRKSLLHEKFYYTSQNSSKTKLMIQKTDIECADKYSCKAKSFHGGISTDESRERKRHHCMKEMMDKNVTREQRTGVEAAGVEAAGIEAAGVEAAGIEAAGVEAVGEEARREDATGGEGAQEEATCEENIEDEIKGGAAGIGSSSLFAFHNFQCINENAHLVTEQREQFERERDGGDSRNEEGCCMEMNTQNGEIVKGQHNNSNESISAEEGRREEETHNIREKDEKKYCFVNYNLSCSPSAFDLYSERSDTKGREKLNFDITKIRDEISTQHDLGKNVNDTMDNSSSYSNDNKSERVHPYYSNNRMLENEKHHNQDVNMFRRLTNEDTLFEEMKEMFIKNQMKVNIHNGLRENIVKKCREYSCNKKLSFSNVGNKMTISDKEALFLSSHTISDDYNNNCLIKHVNFKRRSTDLKNNMVEKKKKIKSIHNEILTLINADTEISSREEKGEAVPISEAVNCQDGEGEKRGEMRQQIEEEDNKDVDKGADEEVNQQWEYQKDEIFVPTKYSSIFCNNRREDNQNCVEGDDVSSGSGHYGNIYYSKMNVEEGRYKEGKEVINGYFYEDIPSNQLLDYAKKDDTFIKCISVDKQKKDSFTTHNVMEEKNKIEVLEKKNKECLQSKTNVRNNFLKCVKLIYEKEKKILEVNTKCIEKYSYFKEILKTYCKNNLMHMNEHHVDYYLSKILFTNDIINNINRRNFKEIMISLDFYGYLYDNIFLKNLCNKITINRWLSNRTFFRKIFRKKFLKIGIFYNLVYKFLHMNRIFIEFFFSKNGGKFMKSFFAYNKNKALHLINKIVADLKSINPSTHSVVNFLCAFFSHPRKEHQRERRKKMIQRRREKICISKAGNFTSREETQGHKHLHSNSTGLLKSRCCLGKTPSRIRNKLKRSRKNCRNTYMYIKNRKYRKSVLRNVLNRIWMKTDLYVKEEVYYDKNFTIKKKLKKKKINNFKKIDNFLYHAHDTSDSSAYSFLSDDERMCNNFYKSDENNLNVHEKMNETFYPSMYNHPGEDNSESIAIDYHENSQEENYEIAVSTNANVYSSSVKNIAKTFHSLDSIPNMSFDLHVQDCNSFQRGDSFLSLCFKEEEKCSADKYIKDISHLGIRISSKENKTNYFNCFDVNLKINIEKHLLAKVNYNISKDDEHISAFFPVCPHNPDYFGYKMGKNVKKAFNDMREGIMQEVEGEKQNALDIILNKTNGNKLIQTRDNTGDNTRNNMRRNMHSNSRSSVNGESTNRTVNCDEANFLLRESKEEKKIFDFTHFINSNSNERSNTHKKKLFDKSVFKNIDEIKIKDCNFILNVKIYPIRTLALYILYNSLYRDNNVKFVEFYSESINNEVKEWLLLFLLPNFVNKCIHKVTYPLKITKNIFSESNEFYEDFFSNEYLKINDIEKIIIYTKNNNNEEIDICPFLFCHLWLKSTKYKIDRWISSKINEILFTFPFANFLLSKYFSSFLLFIQLFHTCLDLDHMYLCKSHFYVSLKHNISFLHESIINVLFSAETQLKNA</sequence>
<feature type="region of interest" description="Disordered" evidence="2">
    <location>
        <begin position="414"/>
        <end position="436"/>
    </location>
</feature>
<reference evidence="4" key="1">
    <citation type="submission" date="2016-05" db="EMBL/GenBank/DDBJ databases">
        <authorList>
            <person name="Naeem Raeece"/>
        </authorList>
    </citation>
    <scope>NUCLEOTIDE SEQUENCE [LARGE SCALE GENOMIC DNA]</scope>
</reference>
<feature type="compositionally biased region" description="Polar residues" evidence="2">
    <location>
        <begin position="334"/>
        <end position="346"/>
    </location>
</feature>
<keyword evidence="1" id="KW-0175">Coiled coil</keyword>
<evidence type="ECO:0000313" key="4">
    <source>
        <dbReference type="Proteomes" id="UP000078550"/>
    </source>
</evidence>
<evidence type="ECO:0000313" key="3">
    <source>
        <dbReference type="EMBL" id="SBT37618.1"/>
    </source>
</evidence>
<feature type="compositionally biased region" description="Polar residues" evidence="2">
    <location>
        <begin position="32"/>
        <end position="52"/>
    </location>
</feature>
<feature type="compositionally biased region" description="Basic and acidic residues" evidence="2">
    <location>
        <begin position="603"/>
        <end position="614"/>
    </location>
</feature>
<feature type="region of interest" description="Disordered" evidence="2">
    <location>
        <begin position="27"/>
        <end position="52"/>
    </location>
</feature>
<accession>A0A1A8Z1B7</accession>
<organism evidence="3 4">
    <name type="scientific">Plasmodium ovale wallikeri</name>
    <dbReference type="NCBI Taxonomy" id="864142"/>
    <lineage>
        <taxon>Eukaryota</taxon>
        <taxon>Sar</taxon>
        <taxon>Alveolata</taxon>
        <taxon>Apicomplexa</taxon>
        <taxon>Aconoidasida</taxon>
        <taxon>Haemosporida</taxon>
        <taxon>Plasmodiidae</taxon>
        <taxon>Plasmodium</taxon>
        <taxon>Plasmodium (Plasmodium)</taxon>
    </lineage>
</organism>
<protein>
    <submittedName>
        <fullName evidence="3">Uncharacterized protein</fullName>
    </submittedName>
</protein>
<gene>
    <name evidence="3" type="ORF">POVWA2_034210</name>
</gene>
<feature type="coiled-coil region" evidence="1">
    <location>
        <begin position="739"/>
        <end position="766"/>
    </location>
</feature>
<feature type="region of interest" description="Disordered" evidence="2">
    <location>
        <begin position="1342"/>
        <end position="1371"/>
    </location>
</feature>
<feature type="compositionally biased region" description="Basic and acidic residues" evidence="2">
    <location>
        <begin position="349"/>
        <end position="359"/>
    </location>
</feature>
<feature type="region of interest" description="Disordered" evidence="2">
    <location>
        <begin position="602"/>
        <end position="624"/>
    </location>
</feature>
<feature type="compositionally biased region" description="Low complexity" evidence="2">
    <location>
        <begin position="419"/>
        <end position="431"/>
    </location>
</feature>
<proteinExistence type="predicted"/>